<dbReference type="GO" id="GO:0051537">
    <property type="term" value="F:2 iron, 2 sulfur cluster binding"/>
    <property type="evidence" value="ECO:0007669"/>
    <property type="project" value="UniProtKB-KW"/>
</dbReference>
<keyword evidence="3" id="KW-0479">Metal-binding</keyword>
<reference evidence="8" key="1">
    <citation type="journal article" date="2014" name="Int. J. Syst. Evol. Microbiol.">
        <title>Complete genome sequence of Corynebacterium casei LMG S-19264T (=DSM 44701T), isolated from a smear-ripened cheese.</title>
        <authorList>
            <consortium name="US DOE Joint Genome Institute (JGI-PGF)"/>
            <person name="Walter F."/>
            <person name="Albersmeier A."/>
            <person name="Kalinowski J."/>
            <person name="Ruckert C."/>
        </authorList>
    </citation>
    <scope>NUCLEOTIDE SEQUENCE</scope>
    <source>
        <strain evidence="8">VKM Ac-1069</strain>
    </source>
</reference>
<comment type="cofactor">
    <cofactor evidence="1">
        <name>Fe cation</name>
        <dbReference type="ChEBI" id="CHEBI:24875"/>
    </cofactor>
</comment>
<dbReference type="CDD" id="cd03469">
    <property type="entry name" value="Rieske_RO_Alpha_N"/>
    <property type="match status" value="1"/>
</dbReference>
<gene>
    <name evidence="8" type="ORF">GCM10017577_08510</name>
</gene>
<dbReference type="EMBL" id="BSFQ01000002">
    <property type="protein sequence ID" value="GLL09711.1"/>
    <property type="molecule type" value="Genomic_DNA"/>
</dbReference>
<dbReference type="Gene3D" id="2.102.10.10">
    <property type="entry name" value="Rieske [2Fe-2S] iron-sulphur domain"/>
    <property type="match status" value="1"/>
</dbReference>
<evidence type="ECO:0000313" key="9">
    <source>
        <dbReference type="Proteomes" id="UP001143463"/>
    </source>
</evidence>
<feature type="domain" description="Rieske" evidence="7">
    <location>
        <begin position="54"/>
        <end position="160"/>
    </location>
</feature>
<dbReference type="InterPro" id="IPR017941">
    <property type="entry name" value="Rieske_2Fe-2S"/>
</dbReference>
<dbReference type="RefSeq" id="WP_051736691.1">
    <property type="nucleotide sequence ID" value="NZ_BAAAUZ010000013.1"/>
</dbReference>
<name>A0A9W6L027_9PSEU</name>
<dbReference type="SUPFAM" id="SSF55961">
    <property type="entry name" value="Bet v1-like"/>
    <property type="match status" value="1"/>
</dbReference>
<keyword evidence="6" id="KW-0411">Iron-sulfur</keyword>
<organism evidence="8 9">
    <name type="scientific">Pseudonocardia halophobica</name>
    <dbReference type="NCBI Taxonomy" id="29401"/>
    <lineage>
        <taxon>Bacteria</taxon>
        <taxon>Bacillati</taxon>
        <taxon>Actinomycetota</taxon>
        <taxon>Actinomycetes</taxon>
        <taxon>Pseudonocardiales</taxon>
        <taxon>Pseudonocardiaceae</taxon>
        <taxon>Pseudonocardia</taxon>
    </lineage>
</organism>
<evidence type="ECO:0000256" key="6">
    <source>
        <dbReference type="ARBA" id="ARBA00023014"/>
    </source>
</evidence>
<evidence type="ECO:0000256" key="4">
    <source>
        <dbReference type="ARBA" id="ARBA00023002"/>
    </source>
</evidence>
<dbReference type="InterPro" id="IPR001663">
    <property type="entry name" value="Rng_hydr_dOase-A"/>
</dbReference>
<keyword evidence="9" id="KW-1185">Reference proteome</keyword>
<dbReference type="GO" id="GO:0005506">
    <property type="term" value="F:iron ion binding"/>
    <property type="evidence" value="ECO:0007669"/>
    <property type="project" value="InterPro"/>
</dbReference>
<dbReference type="CDD" id="cd08884">
    <property type="entry name" value="RHO_alpha_C_GbcA-like"/>
    <property type="match status" value="1"/>
</dbReference>
<dbReference type="SUPFAM" id="SSF50022">
    <property type="entry name" value="ISP domain"/>
    <property type="match status" value="1"/>
</dbReference>
<protein>
    <submittedName>
        <fullName evidence="8">(Fe-S)-binding protein</fullName>
    </submittedName>
</protein>
<evidence type="ECO:0000259" key="7">
    <source>
        <dbReference type="PROSITE" id="PS51296"/>
    </source>
</evidence>
<keyword evidence="4" id="KW-0560">Oxidoreductase</keyword>
<evidence type="ECO:0000256" key="5">
    <source>
        <dbReference type="ARBA" id="ARBA00023004"/>
    </source>
</evidence>
<keyword evidence="5" id="KW-0408">Iron</keyword>
<evidence type="ECO:0000256" key="2">
    <source>
        <dbReference type="ARBA" id="ARBA00022714"/>
    </source>
</evidence>
<sequence>MTIELERASRRGDLRDDLTGLVGRRTAGYSLEAPFYTSREVFDLDMEAVFTKHWLFVATAAEVPEPGDFVTVDVGPYSVIVVRDDDEQVRAFHNVCRHRGSRILDDRCGSVGNLVCPYHHWTYNVDGRLLHAENQPATLNRSRFGLKPVHVRDVGGFVFVCLADEPPADFDEVAARIEPYLAPYELGRTKVAHQVDLVEEGNWKLVMENNRECYHCDGHPELLGAYFPLHGYTAEDVPLRLRRVWERFERATEALEASCLRQGFPRETLRELDDRPTGFMISHAPLDGAGKSYHVGGEAVCRKRLGAIADDRFGDFHLHMQPNSWFHMLSDNAVVFTVLPLGPDRTFLRTTWLVHEDAEEGVDYDLPTLTHVWNATNAQDSAFVARAQRGVEDPSYQPGPYSEVEGDVDAFVTWYVSRVRAHLSGRAY</sequence>
<accession>A0A9W6L027</accession>
<dbReference type="GO" id="GO:0016705">
    <property type="term" value="F:oxidoreductase activity, acting on paired donors, with incorporation or reduction of molecular oxygen"/>
    <property type="evidence" value="ECO:0007669"/>
    <property type="project" value="UniProtKB-ARBA"/>
</dbReference>
<dbReference type="PANTHER" id="PTHR43756">
    <property type="entry name" value="CHOLINE MONOOXYGENASE, CHLOROPLASTIC"/>
    <property type="match status" value="1"/>
</dbReference>
<evidence type="ECO:0000313" key="8">
    <source>
        <dbReference type="EMBL" id="GLL09711.1"/>
    </source>
</evidence>
<dbReference type="GO" id="GO:0004497">
    <property type="term" value="F:monooxygenase activity"/>
    <property type="evidence" value="ECO:0007669"/>
    <property type="project" value="UniProtKB-ARBA"/>
</dbReference>
<evidence type="ECO:0000256" key="3">
    <source>
        <dbReference type="ARBA" id="ARBA00022723"/>
    </source>
</evidence>
<evidence type="ECO:0000256" key="1">
    <source>
        <dbReference type="ARBA" id="ARBA00001962"/>
    </source>
</evidence>
<dbReference type="PROSITE" id="PS51296">
    <property type="entry name" value="RIESKE"/>
    <property type="match status" value="1"/>
</dbReference>
<dbReference type="Gene3D" id="3.90.380.10">
    <property type="entry name" value="Naphthalene 1,2-dioxygenase Alpha Subunit, Chain A, domain 1"/>
    <property type="match status" value="1"/>
</dbReference>
<dbReference type="Proteomes" id="UP001143463">
    <property type="component" value="Unassembled WGS sequence"/>
</dbReference>
<reference evidence="8" key="2">
    <citation type="submission" date="2023-01" db="EMBL/GenBank/DDBJ databases">
        <authorList>
            <person name="Sun Q."/>
            <person name="Evtushenko L."/>
        </authorList>
    </citation>
    <scope>NUCLEOTIDE SEQUENCE</scope>
    <source>
        <strain evidence="8">VKM Ac-1069</strain>
    </source>
</reference>
<dbReference type="InterPro" id="IPR036922">
    <property type="entry name" value="Rieske_2Fe-2S_sf"/>
</dbReference>
<dbReference type="Pfam" id="PF00355">
    <property type="entry name" value="Rieske"/>
    <property type="match status" value="1"/>
</dbReference>
<dbReference type="PRINTS" id="PR00090">
    <property type="entry name" value="RNGDIOXGNASE"/>
</dbReference>
<dbReference type="InterPro" id="IPR015879">
    <property type="entry name" value="Ring_hydroxy_dOase_asu_C_dom"/>
</dbReference>
<dbReference type="PANTHER" id="PTHR43756:SF5">
    <property type="entry name" value="CHOLINE MONOOXYGENASE, CHLOROPLASTIC"/>
    <property type="match status" value="1"/>
</dbReference>
<keyword evidence="2" id="KW-0001">2Fe-2S</keyword>
<dbReference type="Pfam" id="PF00848">
    <property type="entry name" value="Ring_hydroxyl_A"/>
    <property type="match status" value="1"/>
</dbReference>
<proteinExistence type="predicted"/>
<comment type="caution">
    <text evidence="8">The sequence shown here is derived from an EMBL/GenBank/DDBJ whole genome shotgun (WGS) entry which is preliminary data.</text>
</comment>
<dbReference type="AlphaFoldDB" id="A0A9W6L027"/>